<proteinExistence type="inferred from homology"/>
<comment type="subcellular location">
    <subcellularLocation>
        <location evidence="1">Nucleus</location>
        <location evidence="1">Nucleolus</location>
    </subcellularLocation>
</comment>
<comment type="caution">
    <text evidence="7">The sequence shown here is derived from an EMBL/GenBank/DDBJ whole genome shotgun (WGS) entry which is preliminary data.</text>
</comment>
<dbReference type="PANTHER" id="PTHR31454">
    <property type="entry name" value="ACTIVE REGULATOR OF SIRT1"/>
    <property type="match status" value="1"/>
</dbReference>
<dbReference type="EMBL" id="WNTK01000005">
    <property type="protein sequence ID" value="KAG9483745.1"/>
    <property type="molecule type" value="Genomic_DNA"/>
</dbReference>
<gene>
    <name evidence="7" type="ORF">GDO78_009581</name>
</gene>
<dbReference type="GO" id="GO:0019899">
    <property type="term" value="F:enzyme binding"/>
    <property type="evidence" value="ECO:0007669"/>
    <property type="project" value="TreeGrafter"/>
</dbReference>
<dbReference type="InterPro" id="IPR023262">
    <property type="entry name" value="AROS"/>
</dbReference>
<evidence type="ECO:0000256" key="2">
    <source>
        <dbReference type="ARBA" id="ARBA00007318"/>
    </source>
</evidence>
<dbReference type="OrthoDB" id="6493910at2759"/>
<dbReference type="GO" id="GO:0005730">
    <property type="term" value="C:nucleolus"/>
    <property type="evidence" value="ECO:0007669"/>
    <property type="project" value="UniProtKB-SubCell"/>
</dbReference>
<dbReference type="Pfam" id="PF15684">
    <property type="entry name" value="AROS"/>
    <property type="match status" value="1"/>
</dbReference>
<evidence type="ECO:0000256" key="4">
    <source>
        <dbReference type="ARBA" id="ARBA00023242"/>
    </source>
</evidence>
<evidence type="ECO:0000256" key="3">
    <source>
        <dbReference type="ARBA" id="ARBA00016855"/>
    </source>
</evidence>
<evidence type="ECO:0000313" key="8">
    <source>
        <dbReference type="Proteomes" id="UP000770717"/>
    </source>
</evidence>
<dbReference type="PRINTS" id="PR02029">
    <property type="entry name" value="ACTREGSIRT1"/>
</dbReference>
<feature type="compositionally biased region" description="Polar residues" evidence="6">
    <location>
        <begin position="31"/>
        <end position="42"/>
    </location>
</feature>
<comment type="similarity">
    <text evidence="2">Belongs to the AROS family.</text>
</comment>
<feature type="compositionally biased region" description="Basic residues" evidence="6">
    <location>
        <begin position="43"/>
        <end position="54"/>
    </location>
</feature>
<dbReference type="Proteomes" id="UP000770717">
    <property type="component" value="Unassembled WGS sequence"/>
</dbReference>
<dbReference type="AlphaFoldDB" id="A0A8J6FAZ6"/>
<keyword evidence="8" id="KW-1185">Reference proteome</keyword>
<evidence type="ECO:0000313" key="7">
    <source>
        <dbReference type="EMBL" id="KAG9483745.1"/>
    </source>
</evidence>
<dbReference type="PANTHER" id="PTHR31454:SF2">
    <property type="entry name" value="ACTIVE REGULATOR OF SIRT1"/>
    <property type="match status" value="1"/>
</dbReference>
<feature type="region of interest" description="Disordered" evidence="6">
    <location>
        <begin position="27"/>
        <end position="67"/>
    </location>
</feature>
<evidence type="ECO:0000256" key="5">
    <source>
        <dbReference type="ARBA" id="ARBA00032748"/>
    </source>
</evidence>
<evidence type="ECO:0000256" key="1">
    <source>
        <dbReference type="ARBA" id="ARBA00004604"/>
    </source>
</evidence>
<protein>
    <recommendedName>
        <fullName evidence="3">Active regulator of SIRT1</fullName>
    </recommendedName>
    <alternativeName>
        <fullName evidence="5">40S ribosomal protein S19-binding protein 1</fullName>
    </alternativeName>
</protein>
<reference evidence="7" key="1">
    <citation type="thesis" date="2020" institute="ProQuest LLC" country="789 East Eisenhower Parkway, Ann Arbor, MI, USA">
        <title>Comparative Genomics and Chromosome Evolution.</title>
        <authorList>
            <person name="Mudd A.B."/>
        </authorList>
    </citation>
    <scope>NUCLEOTIDE SEQUENCE</scope>
    <source>
        <strain evidence="7">HN-11 Male</strain>
        <tissue evidence="7">Kidney and liver</tissue>
    </source>
</reference>
<accession>A0A8J6FAZ6</accession>
<keyword evidence="4" id="KW-0539">Nucleus</keyword>
<sequence length="150" mass="16941">MSASLLRKGLELLASDSIDDNLSGLKRRAAGNNQQAALSSHKTGMKKQLKRLKRQGQPQNQRASAKNRVIKSAVEEYKKRTAEDHLAENLTYMLGSQAVTNKVSCSKILSQHCGRKARDQRVKKEKKVQEVSLFTDQDFKKFQKEYFGTS</sequence>
<organism evidence="7 8">
    <name type="scientific">Eleutherodactylus coqui</name>
    <name type="common">Puerto Rican coqui</name>
    <dbReference type="NCBI Taxonomy" id="57060"/>
    <lineage>
        <taxon>Eukaryota</taxon>
        <taxon>Metazoa</taxon>
        <taxon>Chordata</taxon>
        <taxon>Craniata</taxon>
        <taxon>Vertebrata</taxon>
        <taxon>Euteleostomi</taxon>
        <taxon>Amphibia</taxon>
        <taxon>Batrachia</taxon>
        <taxon>Anura</taxon>
        <taxon>Neobatrachia</taxon>
        <taxon>Hyloidea</taxon>
        <taxon>Eleutherodactylidae</taxon>
        <taxon>Eleutherodactylinae</taxon>
        <taxon>Eleutherodactylus</taxon>
        <taxon>Eleutherodactylus</taxon>
    </lineage>
</organism>
<evidence type="ECO:0000256" key="6">
    <source>
        <dbReference type="SAM" id="MobiDB-lite"/>
    </source>
</evidence>
<name>A0A8J6FAZ6_ELECQ</name>